<evidence type="ECO:0000313" key="3">
    <source>
        <dbReference type="Proteomes" id="UP000299102"/>
    </source>
</evidence>
<organism evidence="2 3">
    <name type="scientific">Eumeta variegata</name>
    <name type="common">Bagworm moth</name>
    <name type="synonym">Eumeta japonica</name>
    <dbReference type="NCBI Taxonomy" id="151549"/>
    <lineage>
        <taxon>Eukaryota</taxon>
        <taxon>Metazoa</taxon>
        <taxon>Ecdysozoa</taxon>
        <taxon>Arthropoda</taxon>
        <taxon>Hexapoda</taxon>
        <taxon>Insecta</taxon>
        <taxon>Pterygota</taxon>
        <taxon>Neoptera</taxon>
        <taxon>Endopterygota</taxon>
        <taxon>Lepidoptera</taxon>
        <taxon>Glossata</taxon>
        <taxon>Ditrysia</taxon>
        <taxon>Tineoidea</taxon>
        <taxon>Psychidae</taxon>
        <taxon>Oiketicinae</taxon>
        <taxon>Eumeta</taxon>
    </lineage>
</organism>
<dbReference type="Proteomes" id="UP000299102">
    <property type="component" value="Unassembled WGS sequence"/>
</dbReference>
<feature type="region of interest" description="Disordered" evidence="1">
    <location>
        <begin position="1"/>
        <end position="25"/>
    </location>
</feature>
<evidence type="ECO:0000313" key="2">
    <source>
        <dbReference type="EMBL" id="GBP43547.1"/>
    </source>
</evidence>
<reference evidence="2 3" key="1">
    <citation type="journal article" date="2019" name="Commun. Biol.">
        <title>The bagworm genome reveals a unique fibroin gene that provides high tensile strength.</title>
        <authorList>
            <person name="Kono N."/>
            <person name="Nakamura H."/>
            <person name="Ohtoshi R."/>
            <person name="Tomita M."/>
            <person name="Numata K."/>
            <person name="Arakawa K."/>
        </authorList>
    </citation>
    <scope>NUCLEOTIDE SEQUENCE [LARGE SCALE GENOMIC DNA]</scope>
</reference>
<protein>
    <submittedName>
        <fullName evidence="2">Uncharacterized protein</fullName>
    </submittedName>
</protein>
<comment type="caution">
    <text evidence="2">The sequence shown here is derived from an EMBL/GenBank/DDBJ whole genome shotgun (WGS) entry which is preliminary data.</text>
</comment>
<keyword evidence="3" id="KW-1185">Reference proteome</keyword>
<name>A0A4C1W0D3_EUMVA</name>
<dbReference type="EMBL" id="BGZK01000438">
    <property type="protein sequence ID" value="GBP43547.1"/>
    <property type="molecule type" value="Genomic_DNA"/>
</dbReference>
<gene>
    <name evidence="2" type="ORF">EVAR_87464_1</name>
</gene>
<dbReference type="AlphaFoldDB" id="A0A4C1W0D3"/>
<proteinExistence type="predicted"/>
<sequence>MTAIKVAKGGKQNSSSTQERLLRRRAPVSRWSRPALRARLWTDKKIDVRERRGLKKDVIKIEKDVLRWLGLIEKRMKINIRKKMKRTCGTEEVAIGSRRAYEKARGEVK</sequence>
<accession>A0A4C1W0D3</accession>
<evidence type="ECO:0000256" key="1">
    <source>
        <dbReference type="SAM" id="MobiDB-lite"/>
    </source>
</evidence>